<reference evidence="3" key="1">
    <citation type="journal article" date="2019" name="Int. J. Syst. Evol. Microbiol.">
        <title>The Global Catalogue of Microorganisms (GCM) 10K type strain sequencing project: providing services to taxonomists for standard genome sequencing and annotation.</title>
        <authorList>
            <consortium name="The Broad Institute Genomics Platform"/>
            <consortium name="The Broad Institute Genome Sequencing Center for Infectious Disease"/>
            <person name="Wu L."/>
            <person name="Ma J."/>
        </authorList>
    </citation>
    <scope>NUCLEOTIDE SEQUENCE [LARGE SCALE GENOMIC DNA]</scope>
    <source>
        <strain evidence="3">JCM 17336</strain>
    </source>
</reference>
<gene>
    <name evidence="2" type="ORF">GCM10022422_09460</name>
</gene>
<dbReference type="Pfam" id="PF01396">
    <property type="entry name" value="Zn_ribbon_Top1"/>
    <property type="match status" value="1"/>
</dbReference>
<protein>
    <recommendedName>
        <fullName evidence="1">NERD domain-containing protein</fullName>
    </recommendedName>
</protein>
<dbReference type="InterPro" id="IPR013498">
    <property type="entry name" value="Topo_IA_Znf"/>
</dbReference>
<dbReference type="Proteomes" id="UP001501367">
    <property type="component" value="Unassembled WGS sequence"/>
</dbReference>
<dbReference type="Gene3D" id="3.30.65.10">
    <property type="entry name" value="Bacterial Topoisomerase I, domain 1"/>
    <property type="match status" value="1"/>
</dbReference>
<dbReference type="InterPro" id="IPR011528">
    <property type="entry name" value="NERD"/>
</dbReference>
<dbReference type="PROSITE" id="PS50965">
    <property type="entry name" value="NERD"/>
    <property type="match status" value="1"/>
</dbReference>
<accession>A0ABP7F247</accession>
<name>A0ABP7F247_9FLAO</name>
<sequence length="248" mass="28954">MELILLIVIFLLILIYGFYKAQIKGIIGEKTVSSILDFLDKSEYKVIHNVVLQRGEVTTQIDHIVISSFGIFVIETKNYKGWIVGYEKSEYWTQVIYKYRSKFYNPIFQNAGHIRTLKTCLNEYRNLEYISIVVFSINAKIKIDTSVDVVNMHRLLKTIKKYSNVNLSEEAKKSIFEKINASNLVDSFKKKEHNNSIKKRISDREKAIQEKKCPRCGNSLVERKGEFGIFFGCRSYPKCKFTKKKTFL</sequence>
<proteinExistence type="predicted"/>
<evidence type="ECO:0000313" key="3">
    <source>
        <dbReference type="Proteomes" id="UP001501367"/>
    </source>
</evidence>
<dbReference type="SUPFAM" id="SSF57783">
    <property type="entry name" value="Zinc beta-ribbon"/>
    <property type="match status" value="1"/>
</dbReference>
<feature type="domain" description="NERD" evidence="1">
    <location>
        <begin position="24"/>
        <end position="140"/>
    </location>
</feature>
<dbReference type="EMBL" id="BAABDT010000001">
    <property type="protein sequence ID" value="GAA3729473.1"/>
    <property type="molecule type" value="Genomic_DNA"/>
</dbReference>
<organism evidence="2 3">
    <name type="scientific">Flavobacterium ginsengisoli</name>
    <dbReference type="NCBI Taxonomy" id="871694"/>
    <lineage>
        <taxon>Bacteria</taxon>
        <taxon>Pseudomonadati</taxon>
        <taxon>Bacteroidota</taxon>
        <taxon>Flavobacteriia</taxon>
        <taxon>Flavobacteriales</taxon>
        <taxon>Flavobacteriaceae</taxon>
        <taxon>Flavobacterium</taxon>
    </lineage>
</organism>
<evidence type="ECO:0000313" key="2">
    <source>
        <dbReference type="EMBL" id="GAA3729473.1"/>
    </source>
</evidence>
<dbReference type="Pfam" id="PF08378">
    <property type="entry name" value="NERD"/>
    <property type="match status" value="1"/>
</dbReference>
<comment type="caution">
    <text evidence="2">The sequence shown here is derived from an EMBL/GenBank/DDBJ whole genome shotgun (WGS) entry which is preliminary data.</text>
</comment>
<evidence type="ECO:0000259" key="1">
    <source>
        <dbReference type="PROSITE" id="PS50965"/>
    </source>
</evidence>
<keyword evidence="3" id="KW-1185">Reference proteome</keyword>
<dbReference type="RefSeq" id="WP_345157437.1">
    <property type="nucleotide sequence ID" value="NZ_BAABDT010000001.1"/>
</dbReference>